<protein>
    <submittedName>
        <fullName evidence="2">Hemerythrin domain-containing protein</fullName>
    </submittedName>
</protein>
<dbReference type="Gene3D" id="1.20.120.520">
    <property type="entry name" value="nmb1532 protein domain like"/>
    <property type="match status" value="1"/>
</dbReference>
<dbReference type="EMBL" id="QGUI02000169">
    <property type="protein sequence ID" value="MFO7193127.1"/>
    <property type="molecule type" value="Genomic_DNA"/>
</dbReference>
<reference evidence="2 3" key="1">
    <citation type="journal article" date="2021" name="BMC Genomics">
        <title>Genome-resolved metagenome and metatranscriptome analyses of thermophilic composting reveal key bacterial players and their metabolic interactions.</title>
        <authorList>
            <person name="Braga L.P.P."/>
            <person name="Pereira R.V."/>
            <person name="Martins L.F."/>
            <person name="Moura L.M.S."/>
            <person name="Sanchez F.B."/>
            <person name="Patane J.S.L."/>
            <person name="da Silva A.M."/>
            <person name="Setubal J.C."/>
        </authorList>
    </citation>
    <scope>NUCLEOTIDE SEQUENCE [LARGE SCALE GENOMIC DNA]</scope>
    <source>
        <strain evidence="2">ZC4RG45</strain>
    </source>
</reference>
<accession>A0ABD6FJL0</accession>
<evidence type="ECO:0000313" key="3">
    <source>
        <dbReference type="Proteomes" id="UP000249324"/>
    </source>
</evidence>
<gene>
    <name evidence="2" type="ORF">DIU77_012870</name>
</gene>
<dbReference type="InterPro" id="IPR012312">
    <property type="entry name" value="Hemerythrin-like"/>
</dbReference>
<proteinExistence type="predicted"/>
<dbReference type="Pfam" id="PF01814">
    <property type="entry name" value="Hemerythrin"/>
    <property type="match status" value="1"/>
</dbReference>
<feature type="domain" description="Hemerythrin-like" evidence="1">
    <location>
        <begin position="14"/>
        <end position="142"/>
    </location>
</feature>
<evidence type="ECO:0000259" key="1">
    <source>
        <dbReference type="Pfam" id="PF01814"/>
    </source>
</evidence>
<organism evidence="2 3">
    <name type="scientific">Thermocrispum agreste</name>
    <dbReference type="NCBI Taxonomy" id="37925"/>
    <lineage>
        <taxon>Bacteria</taxon>
        <taxon>Bacillati</taxon>
        <taxon>Actinomycetota</taxon>
        <taxon>Actinomycetes</taxon>
        <taxon>Pseudonocardiales</taxon>
        <taxon>Pseudonocardiaceae</taxon>
        <taxon>Thermocrispum</taxon>
    </lineage>
</organism>
<name>A0ABD6FJL0_9PSEU</name>
<dbReference type="Proteomes" id="UP000249324">
    <property type="component" value="Unassembled WGS sequence"/>
</dbReference>
<dbReference type="AlphaFoldDB" id="A0ABD6FJL0"/>
<sequence>MDERTRLIAWRLELAEVHGRLREAVKVVRRALDGAAEAPGVHADVARDLQVYCRAFCAALDGHHRGETETLFPRLQRQRPELADAIAALLRDHTAIDGLLADLRKALDERGSAPAEVAMHLDGIEAVMESHFRYEEKVLAAALDELADPGLDVRTALGPLAEP</sequence>
<comment type="caution">
    <text evidence="2">The sequence shown here is derived from an EMBL/GenBank/DDBJ whole genome shotgun (WGS) entry which is preliminary data.</text>
</comment>
<evidence type="ECO:0000313" key="2">
    <source>
        <dbReference type="EMBL" id="MFO7193127.1"/>
    </source>
</evidence>